<feature type="compositionally biased region" description="Low complexity" evidence="1">
    <location>
        <begin position="236"/>
        <end position="247"/>
    </location>
</feature>
<dbReference type="VEuPathDB" id="FungiDB:GGTG_05111"/>
<keyword evidence="4" id="KW-1185">Reference proteome</keyword>
<name>J3NV02_GAET3</name>
<dbReference type="EMBL" id="GL385397">
    <property type="protein sequence ID" value="EJT75174.1"/>
    <property type="molecule type" value="Genomic_DNA"/>
</dbReference>
<dbReference type="RefSeq" id="XP_009221174.1">
    <property type="nucleotide sequence ID" value="XM_009222910.1"/>
</dbReference>
<evidence type="ECO:0000313" key="3">
    <source>
        <dbReference type="EnsemblFungi" id="EJT75174"/>
    </source>
</evidence>
<dbReference type="HOGENOM" id="CLU_900298_0_0_1"/>
<accession>J3NV02</accession>
<dbReference type="Proteomes" id="UP000006039">
    <property type="component" value="Unassembled WGS sequence"/>
</dbReference>
<reference evidence="2" key="2">
    <citation type="submission" date="2010-07" db="EMBL/GenBank/DDBJ databases">
        <authorList>
            <consortium name="The Broad Institute Genome Sequencing Platform"/>
            <consortium name="Broad Institute Genome Sequencing Center for Infectious Disease"/>
            <person name="Ma L.-J."/>
            <person name="Dead R."/>
            <person name="Young S."/>
            <person name="Zeng Q."/>
            <person name="Koehrsen M."/>
            <person name="Alvarado L."/>
            <person name="Berlin A."/>
            <person name="Chapman S.B."/>
            <person name="Chen Z."/>
            <person name="Freedman E."/>
            <person name="Gellesch M."/>
            <person name="Goldberg J."/>
            <person name="Griggs A."/>
            <person name="Gujja S."/>
            <person name="Heilman E.R."/>
            <person name="Heiman D."/>
            <person name="Hepburn T."/>
            <person name="Howarth C."/>
            <person name="Jen D."/>
            <person name="Larson L."/>
            <person name="Mehta T."/>
            <person name="Neiman D."/>
            <person name="Pearson M."/>
            <person name="Roberts A."/>
            <person name="Saif S."/>
            <person name="Shea T."/>
            <person name="Shenoy N."/>
            <person name="Sisk P."/>
            <person name="Stolte C."/>
            <person name="Sykes S."/>
            <person name="Walk T."/>
            <person name="White J."/>
            <person name="Yandava C."/>
            <person name="Haas B."/>
            <person name="Nusbaum C."/>
            <person name="Birren B."/>
        </authorList>
    </citation>
    <scope>NUCLEOTIDE SEQUENCE</scope>
    <source>
        <strain evidence="2">R3-111a-1</strain>
    </source>
</reference>
<proteinExistence type="predicted"/>
<organism evidence="2">
    <name type="scientific">Gaeumannomyces tritici (strain R3-111a-1)</name>
    <name type="common">Wheat and barley take-all root rot fungus</name>
    <name type="synonym">Gaeumannomyces graminis var. tritici</name>
    <dbReference type="NCBI Taxonomy" id="644352"/>
    <lineage>
        <taxon>Eukaryota</taxon>
        <taxon>Fungi</taxon>
        <taxon>Dikarya</taxon>
        <taxon>Ascomycota</taxon>
        <taxon>Pezizomycotina</taxon>
        <taxon>Sordariomycetes</taxon>
        <taxon>Sordariomycetidae</taxon>
        <taxon>Magnaporthales</taxon>
        <taxon>Magnaporthaceae</taxon>
        <taxon>Gaeumannomyces</taxon>
    </lineage>
</organism>
<reference evidence="3" key="5">
    <citation type="submission" date="2018-04" db="UniProtKB">
        <authorList>
            <consortium name="EnsemblFungi"/>
        </authorList>
    </citation>
    <scope>IDENTIFICATION</scope>
    <source>
        <strain evidence="3">R3-111a-1</strain>
    </source>
</reference>
<reference evidence="2" key="3">
    <citation type="submission" date="2010-09" db="EMBL/GenBank/DDBJ databases">
        <title>Annotation of Gaeumannomyces graminis var. tritici R3-111a-1.</title>
        <authorList>
            <consortium name="The Broad Institute Genome Sequencing Platform"/>
            <person name="Ma L.-J."/>
            <person name="Dead R."/>
            <person name="Young S.K."/>
            <person name="Zeng Q."/>
            <person name="Gargeya S."/>
            <person name="Fitzgerald M."/>
            <person name="Haas B."/>
            <person name="Abouelleil A."/>
            <person name="Alvarado L."/>
            <person name="Arachchi H.M."/>
            <person name="Berlin A."/>
            <person name="Brown A."/>
            <person name="Chapman S.B."/>
            <person name="Chen Z."/>
            <person name="Dunbar C."/>
            <person name="Freedman E."/>
            <person name="Gearin G."/>
            <person name="Gellesch M."/>
            <person name="Goldberg J."/>
            <person name="Griggs A."/>
            <person name="Gujja S."/>
            <person name="Heiman D."/>
            <person name="Howarth C."/>
            <person name="Larson L."/>
            <person name="Lui A."/>
            <person name="MacDonald P.J.P."/>
            <person name="Mehta T."/>
            <person name="Montmayeur A."/>
            <person name="Murphy C."/>
            <person name="Neiman D."/>
            <person name="Pearson M."/>
            <person name="Priest M."/>
            <person name="Roberts A."/>
            <person name="Saif S."/>
            <person name="Shea T."/>
            <person name="Shenoy N."/>
            <person name="Sisk P."/>
            <person name="Stolte C."/>
            <person name="Sykes S."/>
            <person name="Yandava C."/>
            <person name="Wortman J."/>
            <person name="Nusbaum C."/>
            <person name="Birren B."/>
        </authorList>
    </citation>
    <scope>NUCLEOTIDE SEQUENCE</scope>
    <source>
        <strain evidence="2">R3-111a-1</strain>
    </source>
</reference>
<reference evidence="3" key="4">
    <citation type="journal article" date="2015" name="G3 (Bethesda)">
        <title>Genome sequences of three phytopathogenic species of the Magnaporthaceae family of fungi.</title>
        <authorList>
            <person name="Okagaki L.H."/>
            <person name="Nunes C.C."/>
            <person name="Sailsbery J."/>
            <person name="Clay B."/>
            <person name="Brown D."/>
            <person name="John T."/>
            <person name="Oh Y."/>
            <person name="Young N."/>
            <person name="Fitzgerald M."/>
            <person name="Haas B.J."/>
            <person name="Zeng Q."/>
            <person name="Young S."/>
            <person name="Adiconis X."/>
            <person name="Fan L."/>
            <person name="Levin J.Z."/>
            <person name="Mitchell T.K."/>
            <person name="Okubara P.A."/>
            <person name="Farman M.L."/>
            <person name="Kohn L.M."/>
            <person name="Birren B."/>
            <person name="Ma L.-J."/>
            <person name="Dean R.A."/>
        </authorList>
    </citation>
    <scope>NUCLEOTIDE SEQUENCE</scope>
    <source>
        <strain evidence="3">R3-111a-1</strain>
    </source>
</reference>
<evidence type="ECO:0000313" key="2">
    <source>
        <dbReference type="EMBL" id="EJT75174.1"/>
    </source>
</evidence>
<feature type="region of interest" description="Disordered" evidence="1">
    <location>
        <begin position="227"/>
        <end position="262"/>
    </location>
</feature>
<gene>
    <name evidence="3" type="primary">20345569</name>
    <name evidence="2" type="ORF">GGTG_05111</name>
</gene>
<evidence type="ECO:0000313" key="4">
    <source>
        <dbReference type="Proteomes" id="UP000006039"/>
    </source>
</evidence>
<feature type="region of interest" description="Disordered" evidence="1">
    <location>
        <begin position="29"/>
        <end position="48"/>
    </location>
</feature>
<dbReference type="AlphaFoldDB" id="J3NV02"/>
<sequence length="309" mass="32831">MWLRPGLGQRSPRSQASLCASWAGQYVPKKEEKKKGGTGSVRRGKGGRLRVARELSQPDERGKGRVFKYRDGQHPISSSVLVEMAARQGGQSLRKGGRELPARPTLAGVTLCYWVGGCSSSKGGETLLPATLSLSHAVRGLGRLVGTVPCLVWRPSPAGGPTRARGDAAPWGVGGKKRFLWRTRSAGQGVGVEAGRGGRCPIGIQAGCMHVYGGQAEQGNIPRRAKISEQEPARPQPFQRRQAAPKPRAADGSSNATAALCGRPRAKNEVPCARQRLGEHECRPPNSALPRHATLTVDALVAVGVRRGT</sequence>
<dbReference type="GeneID" id="20345569"/>
<dbReference type="EnsemblFungi" id="EJT75174">
    <property type="protein sequence ID" value="EJT75174"/>
    <property type="gene ID" value="GGTG_05111"/>
</dbReference>
<evidence type="ECO:0000256" key="1">
    <source>
        <dbReference type="SAM" id="MobiDB-lite"/>
    </source>
</evidence>
<reference evidence="4" key="1">
    <citation type="submission" date="2010-07" db="EMBL/GenBank/DDBJ databases">
        <title>The genome sequence of Gaeumannomyces graminis var. tritici strain R3-111a-1.</title>
        <authorList>
            <consortium name="The Broad Institute Genome Sequencing Platform"/>
            <person name="Ma L.-J."/>
            <person name="Dead R."/>
            <person name="Young S."/>
            <person name="Zeng Q."/>
            <person name="Koehrsen M."/>
            <person name="Alvarado L."/>
            <person name="Berlin A."/>
            <person name="Chapman S.B."/>
            <person name="Chen Z."/>
            <person name="Freedman E."/>
            <person name="Gellesch M."/>
            <person name="Goldberg J."/>
            <person name="Griggs A."/>
            <person name="Gujja S."/>
            <person name="Heilman E.R."/>
            <person name="Heiman D."/>
            <person name="Hepburn T."/>
            <person name="Howarth C."/>
            <person name="Jen D."/>
            <person name="Larson L."/>
            <person name="Mehta T."/>
            <person name="Neiman D."/>
            <person name="Pearson M."/>
            <person name="Roberts A."/>
            <person name="Saif S."/>
            <person name="Shea T."/>
            <person name="Shenoy N."/>
            <person name="Sisk P."/>
            <person name="Stolte C."/>
            <person name="Sykes S."/>
            <person name="Walk T."/>
            <person name="White J."/>
            <person name="Yandava C."/>
            <person name="Haas B."/>
            <person name="Nusbaum C."/>
            <person name="Birren B."/>
        </authorList>
    </citation>
    <scope>NUCLEOTIDE SEQUENCE [LARGE SCALE GENOMIC DNA]</scope>
    <source>
        <strain evidence="4">R3-111a-1</strain>
    </source>
</reference>
<protein>
    <submittedName>
        <fullName evidence="2 3">Uncharacterized protein</fullName>
    </submittedName>
</protein>